<evidence type="ECO:0000313" key="6">
    <source>
        <dbReference type="EMBL" id="PVH30866.1"/>
    </source>
</evidence>
<feature type="domain" description="HTH gntR-type" evidence="5">
    <location>
        <begin position="2"/>
        <end position="70"/>
    </location>
</feature>
<name>A0A2T8HZK1_9RHOB</name>
<dbReference type="Gene3D" id="1.20.120.530">
    <property type="entry name" value="GntR ligand-binding domain-like"/>
    <property type="match status" value="1"/>
</dbReference>
<feature type="compositionally biased region" description="Basic residues" evidence="4">
    <location>
        <begin position="220"/>
        <end position="232"/>
    </location>
</feature>
<dbReference type="OrthoDB" id="9028214at2"/>
<comment type="caution">
    <text evidence="6">The sequence shown here is derived from an EMBL/GenBank/DDBJ whole genome shotgun (WGS) entry which is preliminary data.</text>
</comment>
<dbReference type="Pfam" id="PF07729">
    <property type="entry name" value="FCD"/>
    <property type="match status" value="1"/>
</dbReference>
<evidence type="ECO:0000256" key="4">
    <source>
        <dbReference type="SAM" id="MobiDB-lite"/>
    </source>
</evidence>
<dbReference type="PRINTS" id="PR00035">
    <property type="entry name" value="HTHGNTR"/>
</dbReference>
<organism evidence="6 7">
    <name type="scientific">Pararhodobacter oceanensis</name>
    <dbReference type="NCBI Taxonomy" id="2172121"/>
    <lineage>
        <taxon>Bacteria</taxon>
        <taxon>Pseudomonadati</taxon>
        <taxon>Pseudomonadota</taxon>
        <taxon>Alphaproteobacteria</taxon>
        <taxon>Rhodobacterales</taxon>
        <taxon>Paracoccaceae</taxon>
        <taxon>Pararhodobacter</taxon>
    </lineage>
</organism>
<evidence type="ECO:0000256" key="1">
    <source>
        <dbReference type="ARBA" id="ARBA00023015"/>
    </source>
</evidence>
<dbReference type="InterPro" id="IPR000524">
    <property type="entry name" value="Tscrpt_reg_HTH_GntR"/>
</dbReference>
<dbReference type="EMBL" id="QDKM01000001">
    <property type="protein sequence ID" value="PVH30866.1"/>
    <property type="molecule type" value="Genomic_DNA"/>
</dbReference>
<dbReference type="InterPro" id="IPR008920">
    <property type="entry name" value="TF_FadR/GntR_C"/>
</dbReference>
<dbReference type="SUPFAM" id="SSF48008">
    <property type="entry name" value="GntR ligand-binding domain-like"/>
    <property type="match status" value="1"/>
</dbReference>
<keyword evidence="3" id="KW-0804">Transcription</keyword>
<dbReference type="Pfam" id="PF00392">
    <property type="entry name" value="GntR"/>
    <property type="match status" value="1"/>
</dbReference>
<gene>
    <name evidence="6" type="ORF">DDE20_04390</name>
</gene>
<evidence type="ECO:0000259" key="5">
    <source>
        <dbReference type="PROSITE" id="PS50949"/>
    </source>
</evidence>
<dbReference type="SUPFAM" id="SSF46785">
    <property type="entry name" value="Winged helix' DNA-binding domain"/>
    <property type="match status" value="1"/>
</dbReference>
<keyword evidence="1" id="KW-0805">Transcription regulation</keyword>
<dbReference type="PROSITE" id="PS50949">
    <property type="entry name" value="HTH_GNTR"/>
    <property type="match status" value="1"/>
</dbReference>
<feature type="region of interest" description="Disordered" evidence="4">
    <location>
        <begin position="213"/>
        <end position="232"/>
    </location>
</feature>
<dbReference type="SMART" id="SM00895">
    <property type="entry name" value="FCD"/>
    <property type="match status" value="1"/>
</dbReference>
<dbReference type="InterPro" id="IPR036388">
    <property type="entry name" value="WH-like_DNA-bd_sf"/>
</dbReference>
<accession>A0A2T8HZK1</accession>
<dbReference type="SMART" id="SM00345">
    <property type="entry name" value="HTH_GNTR"/>
    <property type="match status" value="1"/>
</dbReference>
<dbReference type="GO" id="GO:0003700">
    <property type="term" value="F:DNA-binding transcription factor activity"/>
    <property type="evidence" value="ECO:0007669"/>
    <property type="project" value="InterPro"/>
</dbReference>
<dbReference type="Proteomes" id="UP000245911">
    <property type="component" value="Unassembled WGS sequence"/>
</dbReference>
<evidence type="ECO:0000313" key="7">
    <source>
        <dbReference type="Proteomes" id="UP000245911"/>
    </source>
</evidence>
<dbReference type="Gene3D" id="1.10.10.10">
    <property type="entry name" value="Winged helix-like DNA-binding domain superfamily/Winged helix DNA-binding domain"/>
    <property type="match status" value="1"/>
</dbReference>
<keyword evidence="7" id="KW-1185">Reference proteome</keyword>
<dbReference type="AlphaFoldDB" id="A0A2T8HZK1"/>
<dbReference type="PANTHER" id="PTHR43537:SF5">
    <property type="entry name" value="UXU OPERON TRANSCRIPTIONAL REGULATOR"/>
    <property type="match status" value="1"/>
</dbReference>
<dbReference type="InterPro" id="IPR036390">
    <property type="entry name" value="WH_DNA-bd_sf"/>
</dbReference>
<evidence type="ECO:0000256" key="2">
    <source>
        <dbReference type="ARBA" id="ARBA00023125"/>
    </source>
</evidence>
<sequence>MQTRTSRVVSTLQTRVNEEALESGSKLGTLKELGDELQVSRTVIREAVAILQSQGVLEMRHGVGVFVANHPVREHENTISIMESFSGYNGDFMDFLELRMAFEVHAAGLAAVRKSWAQEEEIWKFCLAFEAGIEEEEDALDQLDFNLHAAIARATNNRAFVEFFDLMGAKLLPQPTLRRKAYPSLITPDYLSQTVTEHRKICEAITAGDAEKARESMKSHLSRSHQRYRGSN</sequence>
<dbReference type="PANTHER" id="PTHR43537">
    <property type="entry name" value="TRANSCRIPTIONAL REGULATOR, GNTR FAMILY"/>
    <property type="match status" value="1"/>
</dbReference>
<proteinExistence type="predicted"/>
<protein>
    <submittedName>
        <fullName evidence="6">FadR family transcriptional regulator</fullName>
    </submittedName>
</protein>
<dbReference type="CDD" id="cd07377">
    <property type="entry name" value="WHTH_GntR"/>
    <property type="match status" value="1"/>
</dbReference>
<keyword evidence="2" id="KW-0238">DNA-binding</keyword>
<dbReference type="InterPro" id="IPR011711">
    <property type="entry name" value="GntR_C"/>
</dbReference>
<dbReference type="RefSeq" id="WP_116557268.1">
    <property type="nucleotide sequence ID" value="NZ_QDKM01000001.1"/>
</dbReference>
<reference evidence="6 7" key="1">
    <citation type="submission" date="2018-04" db="EMBL/GenBank/DDBJ databases">
        <title>Pararhodobacter oceanense sp. nov., isolated from marine intertidal sediment.</title>
        <authorList>
            <person name="Wang X.-L."/>
            <person name="Du Z.-J."/>
        </authorList>
    </citation>
    <scope>NUCLEOTIDE SEQUENCE [LARGE SCALE GENOMIC DNA]</scope>
    <source>
        <strain evidence="6 7">AM505</strain>
    </source>
</reference>
<dbReference type="GO" id="GO:0003677">
    <property type="term" value="F:DNA binding"/>
    <property type="evidence" value="ECO:0007669"/>
    <property type="project" value="UniProtKB-KW"/>
</dbReference>
<evidence type="ECO:0000256" key="3">
    <source>
        <dbReference type="ARBA" id="ARBA00023163"/>
    </source>
</evidence>